<name>A0AAE9ZD13_9GAMM</name>
<dbReference type="InterPro" id="IPR051941">
    <property type="entry name" value="BG_Antigen-Binding_Lectin"/>
</dbReference>
<accession>A0AAE9ZD13</accession>
<evidence type="ECO:0000313" key="4">
    <source>
        <dbReference type="Proteomes" id="UP000032352"/>
    </source>
</evidence>
<feature type="domain" description="F5/8 type C" evidence="2">
    <location>
        <begin position="937"/>
        <end position="1079"/>
    </location>
</feature>
<keyword evidence="1" id="KW-0732">Signal</keyword>
<sequence>MMKTTLNSAIVLLGTLGCLSAYGLQTEQEFLQTVDPSLISETNADGTYNFTRKTRSRIVHDDGTIEYPLLNSGKLKPSPELKAKKKVNYLTFQKNSIFSSTGSSAEGSDHIVSMLGIPMDEIPEPLDITTGDFNQAYHPLQDQSVKAPDGRELFRVTDTDEILVSQGGMASIIDSADWTRPEKKSTADNLDHIGSTTTTDVNADGIEEIVTVYHPIGHSSRYIKTFDNAEGTLSNSLENTSYVSPSKTWNWNNSFVKAIGGDFNGDKVKDEMIVAYNGQIDLYRYNLSSKSWDFITSHTPWEHGYERSWNLSIDAQNIDGKPGLEIVAAYSVAGNLNSYGHGNTHSNPDVQDGRIELYRYDENDNQEYIIGSLSQADPYFNRGLDVIPTSVALAQLTPGGEYEVVVAGLHANDFWNNVTLVSASIDITNQKFSNFANNVWTNGRYWDSQSTWGGIKGRPQLSAWQYGNIGTTMVFTGAGFQRTVNDDQMSYRHDHVWTLQGATAGGDGPGYFAKAGVVNYYQQSEEGISDYPELVYMWHNADGSVKDDYMYVRSYDGDTVTTTPHLITDMVGPVSGVPFGEIMGVNWQQDELLGVYERHELRYTEPQIFGILASPPYYRDQDILAGATTLEVSRGDSSDSGHTSGGGFGVDIGASYGQEVGFIARGTLEGSVNAFTNSDWATTWTESITNNVSIAFNASQGEDKILATVIPVDHYHYSIISSDKDLPKEDIAETGQSDFVVDVPRSPTMTQFSVNFMHTSGMKNDYINADYISSLLQHRLGDPASYMSKAEAGNLIAGLDESAVTFSADNVGQMASMLQGIGEHSTSQSISHGTASSVNNSFTQTIGGGASLALGVVGGVPGIFETSISASAGLSGWGVVGNSWGTSFNESITVTGSVADISEQNHYQGLMPFSYGLIGYSLDLKQDNTPFFNQPLLITYWVDSAAEIALNRALNKPASQSSNLGGYPASNAVDGNKGNFTHTLAGEDYHWLEIDLENEYELTEAVIVNRSSYGERLNGARVVLYDGKKAPTWTSKAIENATNGEVFNIVLPKGLKTQYIRVEKPEGGSALSIAEIEVY</sequence>
<dbReference type="InterPro" id="IPR028994">
    <property type="entry name" value="Integrin_alpha_N"/>
</dbReference>
<dbReference type="PROSITE" id="PS51257">
    <property type="entry name" value="PROKAR_LIPOPROTEIN"/>
    <property type="match status" value="1"/>
</dbReference>
<dbReference type="SUPFAM" id="SSF69318">
    <property type="entry name" value="Integrin alpha N-terminal domain"/>
    <property type="match status" value="1"/>
</dbReference>
<feature type="signal peptide" evidence="1">
    <location>
        <begin position="1"/>
        <end position="23"/>
    </location>
</feature>
<reference evidence="3 4" key="2">
    <citation type="journal article" date="2022" name="Mar. Drugs">
        <title>Bioassay-Guided Fractionation Leads to the Detection of Cholic Acid Generated by the Rare Thalassomonas sp.</title>
        <authorList>
            <person name="Pheiffer F."/>
            <person name="Schneider Y.K."/>
            <person name="Hansen E.H."/>
            <person name="Andersen J.H."/>
            <person name="Isaksson J."/>
            <person name="Busche T."/>
            <person name="R C."/>
            <person name="Kalinowski J."/>
            <person name="Zyl L.V."/>
            <person name="Trindade M."/>
        </authorList>
    </citation>
    <scope>NUCLEOTIDE SEQUENCE [LARGE SCALE GENOMIC DNA]</scope>
    <source>
        <strain evidence="3 4">XOM25</strain>
    </source>
</reference>
<dbReference type="RefSeq" id="WP_161797955.1">
    <property type="nucleotide sequence ID" value="NZ_CP059734.1"/>
</dbReference>
<dbReference type="Gene3D" id="2.40.128.340">
    <property type="match status" value="1"/>
</dbReference>
<dbReference type="Gene3D" id="2.60.120.260">
    <property type="entry name" value="Galactose-binding domain-like"/>
    <property type="match status" value="1"/>
</dbReference>
<protein>
    <submittedName>
        <fullName evidence="3">Discoidin domain-containing protein</fullName>
    </submittedName>
</protein>
<dbReference type="InterPro" id="IPR000421">
    <property type="entry name" value="FA58C"/>
</dbReference>
<evidence type="ECO:0000259" key="2">
    <source>
        <dbReference type="PROSITE" id="PS50022"/>
    </source>
</evidence>
<keyword evidence="4" id="KW-1185">Reference proteome</keyword>
<dbReference type="InterPro" id="IPR008979">
    <property type="entry name" value="Galactose-bd-like_sf"/>
</dbReference>
<dbReference type="AlphaFoldDB" id="A0AAE9ZD13"/>
<dbReference type="PANTHER" id="PTHR45713:SF6">
    <property type="entry name" value="F5_8 TYPE C DOMAIN-CONTAINING PROTEIN"/>
    <property type="match status" value="1"/>
</dbReference>
<feature type="chain" id="PRO_5042279461" evidence="1">
    <location>
        <begin position="24"/>
        <end position="1079"/>
    </location>
</feature>
<dbReference type="Proteomes" id="UP000032352">
    <property type="component" value="Chromosome pTvir"/>
</dbReference>
<evidence type="ECO:0000313" key="3">
    <source>
        <dbReference type="EMBL" id="WDE08738.1"/>
    </source>
</evidence>
<dbReference type="PROSITE" id="PS50022">
    <property type="entry name" value="FA58C_3"/>
    <property type="match status" value="1"/>
</dbReference>
<dbReference type="KEGG" id="tvd:SG34_033075"/>
<dbReference type="EMBL" id="CP059734">
    <property type="protein sequence ID" value="WDE08738.1"/>
    <property type="molecule type" value="Genomic_DNA"/>
</dbReference>
<proteinExistence type="predicted"/>
<reference evidence="3 4" key="1">
    <citation type="journal article" date="2015" name="Genome Announc.">
        <title>Draft Genome Sequences of Marine Isolates of Thalassomonas viridans and Thalassomonas actiniarum.</title>
        <authorList>
            <person name="Olonade I."/>
            <person name="van Zyl L.J."/>
            <person name="Trindade M."/>
        </authorList>
    </citation>
    <scope>NUCLEOTIDE SEQUENCE [LARGE SCALE GENOMIC DNA]</scope>
    <source>
        <strain evidence="3 4">XOM25</strain>
    </source>
</reference>
<gene>
    <name evidence="3" type="ORF">SG34_033075</name>
</gene>
<dbReference type="Pfam" id="PF00754">
    <property type="entry name" value="F5_F8_type_C"/>
    <property type="match status" value="1"/>
</dbReference>
<evidence type="ECO:0000256" key="1">
    <source>
        <dbReference type="SAM" id="SignalP"/>
    </source>
</evidence>
<dbReference type="PANTHER" id="PTHR45713">
    <property type="entry name" value="FTP DOMAIN-CONTAINING PROTEIN"/>
    <property type="match status" value="1"/>
</dbReference>
<organism evidence="3 4">
    <name type="scientific">Thalassomonas viridans</name>
    <dbReference type="NCBI Taxonomy" id="137584"/>
    <lineage>
        <taxon>Bacteria</taxon>
        <taxon>Pseudomonadati</taxon>
        <taxon>Pseudomonadota</taxon>
        <taxon>Gammaproteobacteria</taxon>
        <taxon>Alteromonadales</taxon>
        <taxon>Colwelliaceae</taxon>
        <taxon>Thalassomonas</taxon>
    </lineage>
</organism>
<dbReference type="SUPFAM" id="SSF49785">
    <property type="entry name" value="Galactose-binding domain-like"/>
    <property type="match status" value="1"/>
</dbReference>